<protein>
    <submittedName>
        <fullName evidence="3">SMR/MUTS family protein</fullName>
    </submittedName>
</protein>
<feature type="region of interest" description="Disordered" evidence="1">
    <location>
        <begin position="41"/>
        <end position="70"/>
    </location>
</feature>
<dbReference type="PROSITE" id="PS50828">
    <property type="entry name" value="SMR"/>
    <property type="match status" value="1"/>
</dbReference>
<dbReference type="SUPFAM" id="SSF160443">
    <property type="entry name" value="SMR domain-like"/>
    <property type="match status" value="1"/>
</dbReference>
<dbReference type="Pfam" id="PF01713">
    <property type="entry name" value="Smr"/>
    <property type="match status" value="1"/>
</dbReference>
<dbReference type="RefSeq" id="WP_011996840.1">
    <property type="nucleotide sequence ID" value="NC_009727.1"/>
</dbReference>
<dbReference type="KEGG" id="cbd:CBUD_0936"/>
<accession>A9KFM4</accession>
<dbReference type="Gene3D" id="3.30.1370.110">
    <property type="match status" value="1"/>
</dbReference>
<evidence type="ECO:0000256" key="1">
    <source>
        <dbReference type="SAM" id="MobiDB-lite"/>
    </source>
</evidence>
<reference evidence="3 4" key="1">
    <citation type="journal article" date="2009" name="Infect. Immun.">
        <title>Comparative genomics reveal extensive transposon-mediated genomic plasticity and diversity among potential effector proteins within the genus Coxiella.</title>
        <authorList>
            <person name="Beare P.A."/>
            <person name="Unsworth N."/>
            <person name="Andoh M."/>
            <person name="Voth D.E."/>
            <person name="Omsland A."/>
            <person name="Gilk S.D."/>
            <person name="Williams K.P."/>
            <person name="Sobral B.W."/>
            <person name="Kupko J.J.III."/>
            <person name="Porcella S.F."/>
            <person name="Samuel J.E."/>
            <person name="Heinzen R.A."/>
        </authorList>
    </citation>
    <scope>NUCLEOTIDE SEQUENCE [LARGE SCALE GENOMIC DNA]</scope>
    <source>
        <strain evidence="3 4">Dugway 5J108-111</strain>
    </source>
</reference>
<name>A9KFM4_COXBN</name>
<organism evidence="3 4">
    <name type="scientific">Coxiella burnetii (strain Dugway 5J108-111)</name>
    <dbReference type="NCBI Taxonomy" id="434922"/>
    <lineage>
        <taxon>Bacteria</taxon>
        <taxon>Pseudomonadati</taxon>
        <taxon>Pseudomonadota</taxon>
        <taxon>Gammaproteobacteria</taxon>
        <taxon>Legionellales</taxon>
        <taxon>Coxiellaceae</taxon>
        <taxon>Coxiella</taxon>
    </lineage>
</organism>
<evidence type="ECO:0000313" key="3">
    <source>
        <dbReference type="EMBL" id="ABS78400.2"/>
    </source>
</evidence>
<dbReference type="InterPro" id="IPR002625">
    <property type="entry name" value="Smr_dom"/>
</dbReference>
<evidence type="ECO:0000259" key="2">
    <source>
        <dbReference type="PROSITE" id="PS50828"/>
    </source>
</evidence>
<dbReference type="GO" id="GO:0004520">
    <property type="term" value="F:DNA endonuclease activity"/>
    <property type="evidence" value="ECO:0007669"/>
    <property type="project" value="TreeGrafter"/>
</dbReference>
<dbReference type="EMBL" id="CP000733">
    <property type="protein sequence ID" value="ABS78400.2"/>
    <property type="molecule type" value="Genomic_DNA"/>
</dbReference>
<feature type="domain" description="Smr" evidence="2">
    <location>
        <begin position="111"/>
        <end position="192"/>
    </location>
</feature>
<dbReference type="InterPro" id="IPR036063">
    <property type="entry name" value="Smr_dom_sf"/>
</dbReference>
<dbReference type="SMART" id="SM00463">
    <property type="entry name" value="SMR"/>
    <property type="match status" value="1"/>
</dbReference>
<dbReference type="PANTHER" id="PTHR35562">
    <property type="entry name" value="DNA ENDONUCLEASE SMRA-RELATED"/>
    <property type="match status" value="1"/>
</dbReference>
<dbReference type="AlphaFoldDB" id="A9KFM4"/>
<dbReference type="HOGENOM" id="CLU_055978_1_0_6"/>
<evidence type="ECO:0000313" key="4">
    <source>
        <dbReference type="Proteomes" id="UP000008555"/>
    </source>
</evidence>
<gene>
    <name evidence="3" type="ordered locus">CBUD_0936</name>
</gene>
<proteinExistence type="predicted"/>
<dbReference type="PANTHER" id="PTHR35562:SF2">
    <property type="entry name" value="DNA ENDONUCLEASE SMRA-RELATED"/>
    <property type="match status" value="1"/>
</dbReference>
<feature type="compositionally biased region" description="Basic and acidic residues" evidence="1">
    <location>
        <begin position="43"/>
        <end position="54"/>
    </location>
</feature>
<sequence length="199" mass="22453">MAIYRHIAPSGRLWYLIETMTKKSIDPEEAQLFRDSVGKVKPLNHDKHSMEPKKKTIAPKAPQKEPPPFHWNPTSDDWLNAEDSVHFAKPGLQHKVIQRLKQGRILPEATIDLHQQTIDEAVKTISFLIADSVTQGRRCILIIHGKGHFSAQGKPVLKNFLNQWLRGHPDVLAFHSASPKQGGTGALIVLLKKRGLHEK</sequence>
<dbReference type="Proteomes" id="UP000008555">
    <property type="component" value="Chromosome"/>
</dbReference>